<evidence type="ECO:0000313" key="2">
    <source>
        <dbReference type="EMBL" id="QFJ56408.1"/>
    </source>
</evidence>
<evidence type="ECO:0000256" key="1">
    <source>
        <dbReference type="SAM" id="SignalP"/>
    </source>
</evidence>
<dbReference type="PROSITE" id="PS51257">
    <property type="entry name" value="PROKAR_LIPOPROTEIN"/>
    <property type="match status" value="1"/>
</dbReference>
<protein>
    <recommendedName>
        <fullName evidence="4">Lipoprotein</fullName>
    </recommendedName>
</protein>
<dbReference type="KEGG" id="pxv:FXF36_15970"/>
<evidence type="ECO:0000313" key="3">
    <source>
        <dbReference type="Proteomes" id="UP000327030"/>
    </source>
</evidence>
<dbReference type="Proteomes" id="UP000327030">
    <property type="component" value="Chromosome PxyII"/>
</dbReference>
<feature type="signal peptide" evidence="1">
    <location>
        <begin position="1"/>
        <end position="17"/>
    </location>
</feature>
<keyword evidence="1" id="KW-0732">Signal</keyword>
<accession>A0A5P6VVF8</accession>
<feature type="chain" id="PRO_5038949551" description="Lipoprotein" evidence="1">
    <location>
        <begin position="18"/>
        <end position="132"/>
    </location>
</feature>
<dbReference type="AlphaFoldDB" id="A0A5P6VVF8"/>
<sequence>MKKGIMKKVLATTFATALVIGTFSGCGKETASIADDATPTSSAIDAKTVFTKGVYVTYPEGTFPGTEDVKGYWVSVGPEEGGSGAYVTAIARDYMDGALIFELDGHNGGDEAMDNQVAGVFSDMINSVEFAN</sequence>
<proteinExistence type="predicted"/>
<evidence type="ECO:0008006" key="4">
    <source>
        <dbReference type="Google" id="ProtNLM"/>
    </source>
</evidence>
<dbReference type="RefSeq" id="WP_151626078.1">
    <property type="nucleotide sequence ID" value="NZ_CP043030.1"/>
</dbReference>
<reference evidence="3" key="1">
    <citation type="submission" date="2019-08" db="EMBL/GenBank/DDBJ databases">
        <title>Complete Genome Sequence of the Polysaccharide-Degrading Rumen Bacterium Pseudobutyrivibrio xylanivorans MA3014.</title>
        <authorList>
            <person name="Palevich N."/>
            <person name="Maclean P.H."/>
            <person name="Kelly W.J."/>
            <person name="Leahy S.C."/>
            <person name="Rakonjac J."/>
            <person name="Attwood G.T."/>
        </authorList>
    </citation>
    <scope>NUCLEOTIDE SEQUENCE [LARGE SCALE GENOMIC DNA]</scope>
    <source>
        <strain evidence="3">MA3014</strain>
    </source>
</reference>
<dbReference type="EMBL" id="CP043030">
    <property type="protein sequence ID" value="QFJ56408.1"/>
    <property type="molecule type" value="Genomic_DNA"/>
</dbReference>
<organism evidence="2 3">
    <name type="scientific">Pseudobutyrivibrio xylanivorans</name>
    <dbReference type="NCBI Taxonomy" id="185007"/>
    <lineage>
        <taxon>Bacteria</taxon>
        <taxon>Bacillati</taxon>
        <taxon>Bacillota</taxon>
        <taxon>Clostridia</taxon>
        <taxon>Lachnospirales</taxon>
        <taxon>Lachnospiraceae</taxon>
        <taxon>Pseudobutyrivibrio</taxon>
    </lineage>
</organism>
<dbReference type="OrthoDB" id="9802127at2"/>
<gene>
    <name evidence="2" type="ORF">FXF36_15970</name>
</gene>
<name>A0A5P6VVF8_PSEXY</name>